<evidence type="ECO:0000256" key="7">
    <source>
        <dbReference type="RuleBase" id="RU361183"/>
    </source>
</evidence>
<feature type="domain" description="Peptidase M12A" evidence="8">
    <location>
        <begin position="78"/>
        <end position="280"/>
    </location>
</feature>
<dbReference type="CDD" id="cd04280">
    <property type="entry name" value="ZnMc_astacin_like"/>
    <property type="match status" value="1"/>
</dbReference>
<dbReference type="Proteomes" id="UP000186922">
    <property type="component" value="Unassembled WGS sequence"/>
</dbReference>
<dbReference type="AlphaFoldDB" id="A0A1D1VHV7"/>
<dbReference type="OrthoDB" id="291007at2759"/>
<dbReference type="PANTHER" id="PTHR10127:SF780">
    <property type="entry name" value="METALLOENDOPEPTIDASE"/>
    <property type="match status" value="1"/>
</dbReference>
<proteinExistence type="predicted"/>
<name>A0A1D1VHV7_RAMVA</name>
<dbReference type="GO" id="GO:0008270">
    <property type="term" value="F:zinc ion binding"/>
    <property type="evidence" value="ECO:0007669"/>
    <property type="project" value="UniProtKB-UniRule"/>
</dbReference>
<gene>
    <name evidence="9" type="primary">RvY_10366-1</name>
    <name evidence="9" type="synonym">RvY_10366.1</name>
    <name evidence="9" type="ORF">RvY_10366</name>
</gene>
<dbReference type="PANTHER" id="PTHR10127">
    <property type="entry name" value="DISCOIDIN, CUB, EGF, LAMININ , AND ZINC METALLOPROTEASE DOMAIN CONTAINING"/>
    <property type="match status" value="1"/>
</dbReference>
<dbReference type="SMART" id="SM00235">
    <property type="entry name" value="ZnMc"/>
    <property type="match status" value="1"/>
</dbReference>
<evidence type="ECO:0000256" key="2">
    <source>
        <dbReference type="ARBA" id="ARBA00022723"/>
    </source>
</evidence>
<dbReference type="InterPro" id="IPR034035">
    <property type="entry name" value="Astacin-like_dom"/>
</dbReference>
<comment type="caution">
    <text evidence="6">Lacks conserved residue(s) required for the propagation of feature annotation.</text>
</comment>
<evidence type="ECO:0000256" key="1">
    <source>
        <dbReference type="ARBA" id="ARBA00022670"/>
    </source>
</evidence>
<sequence length="283" mass="32101">MKNFRSLLGGLVAAAVIFCAILCVLVKAAPSLPRGVREDPDDLVRNDLFEGDIVGVGLNLREFKTAEGLKRLQDHLTNGILVNRWPKGEIPFGASNTFSSDHQEAIKKAMLEITENTNIKFIKRTFQKDYVFIQKGDKDSGCYSSVGRVGGKQIINLEVPGPDQPLLSKCMTHGIIIHEITHAIGFFHEQARTDRDDYVDLNWDNIQTTQRHNFLKYDQSTTFGVPYDYDSILHYHRYSFAIDRSLWTIQPKVPMQDTPIGQREGYSPLDIKKINLMYPKIAT</sequence>
<keyword evidence="5 6" id="KW-0482">Metalloprotease</keyword>
<dbReference type="GO" id="GO:0004222">
    <property type="term" value="F:metalloendopeptidase activity"/>
    <property type="evidence" value="ECO:0007669"/>
    <property type="project" value="UniProtKB-UniRule"/>
</dbReference>
<feature type="binding site" evidence="6">
    <location>
        <position position="178"/>
    </location>
    <ligand>
        <name>Zn(2+)</name>
        <dbReference type="ChEBI" id="CHEBI:29105"/>
        <note>catalytic</note>
    </ligand>
</feature>
<evidence type="ECO:0000313" key="10">
    <source>
        <dbReference type="Proteomes" id="UP000186922"/>
    </source>
</evidence>
<dbReference type="InterPro" id="IPR024079">
    <property type="entry name" value="MetalloPept_cat_dom_sf"/>
</dbReference>
<reference evidence="9 10" key="1">
    <citation type="journal article" date="2016" name="Nat. Commun.">
        <title>Extremotolerant tardigrade genome and improved radiotolerance of human cultured cells by tardigrade-unique protein.</title>
        <authorList>
            <person name="Hashimoto T."/>
            <person name="Horikawa D.D."/>
            <person name="Saito Y."/>
            <person name="Kuwahara H."/>
            <person name="Kozuka-Hata H."/>
            <person name="Shin-I T."/>
            <person name="Minakuchi Y."/>
            <person name="Ohishi K."/>
            <person name="Motoyama A."/>
            <person name="Aizu T."/>
            <person name="Enomoto A."/>
            <person name="Kondo K."/>
            <person name="Tanaka S."/>
            <person name="Hara Y."/>
            <person name="Koshikawa S."/>
            <person name="Sagara H."/>
            <person name="Miura T."/>
            <person name="Yokobori S."/>
            <person name="Miyagawa K."/>
            <person name="Suzuki Y."/>
            <person name="Kubo T."/>
            <person name="Oyama M."/>
            <person name="Kohara Y."/>
            <person name="Fujiyama A."/>
            <person name="Arakawa K."/>
            <person name="Katayama T."/>
            <person name="Toyoda A."/>
            <person name="Kunieda T."/>
        </authorList>
    </citation>
    <scope>NUCLEOTIDE SEQUENCE [LARGE SCALE GENOMIC DNA]</scope>
    <source>
        <strain evidence="9 10">YOKOZUNA-1</strain>
    </source>
</reference>
<dbReference type="EC" id="3.4.24.-" evidence="7"/>
<keyword evidence="2 6" id="KW-0479">Metal-binding</keyword>
<accession>A0A1D1VHV7</accession>
<evidence type="ECO:0000256" key="5">
    <source>
        <dbReference type="ARBA" id="ARBA00023049"/>
    </source>
</evidence>
<feature type="binding site" evidence="6">
    <location>
        <position position="188"/>
    </location>
    <ligand>
        <name>Zn(2+)</name>
        <dbReference type="ChEBI" id="CHEBI:29105"/>
        <note>catalytic</note>
    </ligand>
</feature>
<keyword evidence="10" id="KW-1185">Reference proteome</keyword>
<dbReference type="PROSITE" id="PS51864">
    <property type="entry name" value="ASTACIN"/>
    <property type="match status" value="1"/>
</dbReference>
<feature type="binding site" evidence="6">
    <location>
        <position position="182"/>
    </location>
    <ligand>
        <name>Zn(2+)</name>
        <dbReference type="ChEBI" id="CHEBI:29105"/>
        <note>catalytic</note>
    </ligand>
</feature>
<dbReference type="EMBL" id="BDGG01000005">
    <property type="protein sequence ID" value="GAU99347.1"/>
    <property type="molecule type" value="Genomic_DNA"/>
</dbReference>
<keyword evidence="4 6" id="KW-0862">Zinc</keyword>
<evidence type="ECO:0000313" key="9">
    <source>
        <dbReference type="EMBL" id="GAU99347.1"/>
    </source>
</evidence>
<dbReference type="Gene3D" id="3.40.390.10">
    <property type="entry name" value="Collagenase (Catalytic Domain)"/>
    <property type="match status" value="1"/>
</dbReference>
<dbReference type="InterPro" id="IPR006026">
    <property type="entry name" value="Peptidase_Metallo"/>
</dbReference>
<evidence type="ECO:0000259" key="8">
    <source>
        <dbReference type="PROSITE" id="PS51864"/>
    </source>
</evidence>
<comment type="cofactor">
    <cofactor evidence="6 7">
        <name>Zn(2+)</name>
        <dbReference type="ChEBI" id="CHEBI:29105"/>
    </cofactor>
    <text evidence="6 7">Binds 1 zinc ion per subunit.</text>
</comment>
<feature type="active site" evidence="6">
    <location>
        <position position="179"/>
    </location>
</feature>
<keyword evidence="1 6" id="KW-0645">Protease</keyword>
<dbReference type="PRINTS" id="PR00480">
    <property type="entry name" value="ASTACIN"/>
</dbReference>
<dbReference type="SUPFAM" id="SSF55486">
    <property type="entry name" value="Metalloproteases ('zincins'), catalytic domain"/>
    <property type="match status" value="1"/>
</dbReference>
<dbReference type="Pfam" id="PF01400">
    <property type="entry name" value="Astacin"/>
    <property type="match status" value="1"/>
</dbReference>
<dbReference type="STRING" id="947166.A0A1D1VHV7"/>
<protein>
    <recommendedName>
        <fullName evidence="7">Metalloendopeptidase</fullName>
        <ecNumber evidence="7">3.4.24.-</ecNumber>
    </recommendedName>
</protein>
<evidence type="ECO:0000256" key="6">
    <source>
        <dbReference type="PROSITE-ProRule" id="PRU01211"/>
    </source>
</evidence>
<dbReference type="GO" id="GO:0006508">
    <property type="term" value="P:proteolysis"/>
    <property type="evidence" value="ECO:0007669"/>
    <property type="project" value="UniProtKB-KW"/>
</dbReference>
<comment type="caution">
    <text evidence="9">The sequence shown here is derived from an EMBL/GenBank/DDBJ whole genome shotgun (WGS) entry which is preliminary data.</text>
</comment>
<keyword evidence="3 6" id="KW-0378">Hydrolase</keyword>
<evidence type="ECO:0000256" key="3">
    <source>
        <dbReference type="ARBA" id="ARBA00022801"/>
    </source>
</evidence>
<organism evidence="9 10">
    <name type="scientific">Ramazzottius varieornatus</name>
    <name type="common">Water bear</name>
    <name type="synonym">Tardigrade</name>
    <dbReference type="NCBI Taxonomy" id="947166"/>
    <lineage>
        <taxon>Eukaryota</taxon>
        <taxon>Metazoa</taxon>
        <taxon>Ecdysozoa</taxon>
        <taxon>Tardigrada</taxon>
        <taxon>Eutardigrada</taxon>
        <taxon>Parachela</taxon>
        <taxon>Hypsibioidea</taxon>
        <taxon>Ramazzottiidae</taxon>
        <taxon>Ramazzottius</taxon>
    </lineage>
</organism>
<evidence type="ECO:0000256" key="4">
    <source>
        <dbReference type="ARBA" id="ARBA00022833"/>
    </source>
</evidence>
<dbReference type="InterPro" id="IPR001506">
    <property type="entry name" value="Peptidase_M12A"/>
</dbReference>